<proteinExistence type="inferred from homology"/>
<feature type="compositionally biased region" description="Basic and acidic residues" evidence="3">
    <location>
        <begin position="178"/>
        <end position="188"/>
    </location>
</feature>
<feature type="compositionally biased region" description="Acidic residues" evidence="3">
    <location>
        <begin position="1"/>
        <end position="17"/>
    </location>
</feature>
<accession>A0A852VHX2</accession>
<evidence type="ECO:0000256" key="1">
    <source>
        <dbReference type="ARBA" id="ARBA00009108"/>
    </source>
</evidence>
<feature type="coiled-coil region" evidence="2">
    <location>
        <begin position="101"/>
        <end position="128"/>
    </location>
</feature>
<protein>
    <submittedName>
        <fullName evidence="5">Uncharacterized protein YlxW (UPF0749 family)</fullName>
    </submittedName>
</protein>
<feature type="region of interest" description="Disordered" evidence="3">
    <location>
        <begin position="167"/>
        <end position="188"/>
    </location>
</feature>
<keyword evidence="6" id="KW-1185">Reference proteome</keyword>
<dbReference type="PANTHER" id="PTHR37313">
    <property type="entry name" value="UPF0749 PROTEIN RV1825"/>
    <property type="match status" value="1"/>
</dbReference>
<dbReference type="Pfam" id="PF05949">
    <property type="entry name" value="DUF881"/>
    <property type="match status" value="1"/>
</dbReference>
<sequence>MRPDEPTPDVDESEVDYVETKGTTTPRRRADASMTLLTSMLERPLDPGYAAAAERREAAGLPRSSGTRRPALIVWVLVIGLMIGVSTANLRGDDGTRADARAQLIEQIEDRQEEVDGHDERIRELRAQISTATALLDPDVAGDRHAGIAVASGLVPVAGPGLRVTLDDAPGTGTSADGDPRTGANDEGRVRSKDLQLITNGLWGAGAEAIAINGQRLTSRTAIRFAGEAILVNFRPLTRPYTIEAIGDPQQMQTDFAESTAGSYLTGLRNNYGILTTLTTQDDLDLPSATNIRTHAASAIPAGATPPAVIPRKKETP</sequence>
<dbReference type="EMBL" id="JACCAE010000001">
    <property type="protein sequence ID" value="NYF96682.1"/>
    <property type="molecule type" value="Genomic_DNA"/>
</dbReference>
<comment type="similarity">
    <text evidence="1">Belongs to the UPF0749 family.</text>
</comment>
<dbReference type="Proteomes" id="UP000554054">
    <property type="component" value="Unassembled WGS sequence"/>
</dbReference>
<feature type="region of interest" description="Disordered" evidence="3">
    <location>
        <begin position="1"/>
        <end position="28"/>
    </location>
</feature>
<evidence type="ECO:0000313" key="6">
    <source>
        <dbReference type="Proteomes" id="UP000554054"/>
    </source>
</evidence>
<dbReference type="Gene3D" id="3.30.70.1880">
    <property type="entry name" value="Protein of unknown function DUF881"/>
    <property type="match status" value="1"/>
</dbReference>
<dbReference type="RefSeq" id="WP_185989702.1">
    <property type="nucleotide sequence ID" value="NZ_JACCAE010000001.1"/>
</dbReference>
<evidence type="ECO:0000256" key="3">
    <source>
        <dbReference type="SAM" id="MobiDB-lite"/>
    </source>
</evidence>
<dbReference type="PANTHER" id="PTHR37313:SF1">
    <property type="entry name" value="UPF0749 PROTEIN RV1823"/>
    <property type="match status" value="1"/>
</dbReference>
<evidence type="ECO:0000256" key="4">
    <source>
        <dbReference type="SAM" id="Phobius"/>
    </source>
</evidence>
<dbReference type="InterPro" id="IPR010273">
    <property type="entry name" value="DUF881"/>
</dbReference>
<keyword evidence="4" id="KW-1133">Transmembrane helix</keyword>
<keyword evidence="4" id="KW-0472">Membrane</keyword>
<feature type="transmembrane region" description="Helical" evidence="4">
    <location>
        <begin position="72"/>
        <end position="90"/>
    </location>
</feature>
<keyword evidence="2" id="KW-0175">Coiled coil</keyword>
<dbReference type="AlphaFoldDB" id="A0A852VHX2"/>
<evidence type="ECO:0000256" key="2">
    <source>
        <dbReference type="SAM" id="Coils"/>
    </source>
</evidence>
<organism evidence="5 6">
    <name type="scientific">Janibacter cremeus</name>
    <dbReference type="NCBI Taxonomy" id="1285192"/>
    <lineage>
        <taxon>Bacteria</taxon>
        <taxon>Bacillati</taxon>
        <taxon>Actinomycetota</taxon>
        <taxon>Actinomycetes</taxon>
        <taxon>Micrococcales</taxon>
        <taxon>Intrasporangiaceae</taxon>
        <taxon>Janibacter</taxon>
    </lineage>
</organism>
<name>A0A852VHX2_9MICO</name>
<comment type="caution">
    <text evidence="5">The sequence shown here is derived from an EMBL/GenBank/DDBJ whole genome shotgun (WGS) entry which is preliminary data.</text>
</comment>
<dbReference type="GO" id="GO:0005886">
    <property type="term" value="C:plasma membrane"/>
    <property type="evidence" value="ECO:0007669"/>
    <property type="project" value="TreeGrafter"/>
</dbReference>
<keyword evidence="4" id="KW-0812">Transmembrane</keyword>
<gene>
    <name evidence="5" type="ORF">BJY20_000074</name>
</gene>
<reference evidence="5 6" key="1">
    <citation type="submission" date="2020-07" db="EMBL/GenBank/DDBJ databases">
        <title>Sequencing the genomes of 1000 actinobacteria strains.</title>
        <authorList>
            <person name="Klenk H.-P."/>
        </authorList>
    </citation>
    <scope>NUCLEOTIDE SEQUENCE [LARGE SCALE GENOMIC DNA]</scope>
    <source>
        <strain evidence="5 6">DSM 26154</strain>
    </source>
</reference>
<evidence type="ECO:0000313" key="5">
    <source>
        <dbReference type="EMBL" id="NYF96682.1"/>
    </source>
</evidence>